<feature type="compositionally biased region" description="Low complexity" evidence="11">
    <location>
        <begin position="21"/>
        <end position="32"/>
    </location>
</feature>
<comment type="similarity">
    <text evidence="8">Belongs to the WUS homeobox family.</text>
</comment>
<dbReference type="GO" id="GO:0048731">
    <property type="term" value="P:system development"/>
    <property type="evidence" value="ECO:0007669"/>
    <property type="project" value="UniProtKB-ARBA"/>
</dbReference>
<dbReference type="InterPro" id="IPR001356">
    <property type="entry name" value="HD"/>
</dbReference>
<keyword evidence="7 9" id="KW-0539">Nucleus</keyword>
<proteinExistence type="inferred from homology"/>
<evidence type="ECO:0000259" key="12">
    <source>
        <dbReference type="PROSITE" id="PS50071"/>
    </source>
</evidence>
<keyword evidence="6" id="KW-0804">Transcription</keyword>
<evidence type="ECO:0000256" key="8">
    <source>
        <dbReference type="ARBA" id="ARBA00024040"/>
    </source>
</evidence>
<evidence type="ECO:0000256" key="9">
    <source>
        <dbReference type="PROSITE-ProRule" id="PRU00108"/>
    </source>
</evidence>
<evidence type="ECO:0000313" key="13">
    <source>
        <dbReference type="EMBL" id="KAK9714659.1"/>
    </source>
</evidence>
<keyword evidence="2" id="KW-0217">Developmental protein</keyword>
<dbReference type="CDD" id="cd00086">
    <property type="entry name" value="homeodomain"/>
    <property type="match status" value="1"/>
</dbReference>
<comment type="caution">
    <text evidence="13">The sequence shown here is derived from an EMBL/GenBank/DDBJ whole genome shotgun (WGS) entry which is preliminary data.</text>
</comment>
<feature type="compositionally biased region" description="Basic and acidic residues" evidence="11">
    <location>
        <begin position="41"/>
        <end position="51"/>
    </location>
</feature>
<feature type="DNA-binding region" description="Homeobox" evidence="9">
    <location>
        <begin position="48"/>
        <end position="112"/>
    </location>
</feature>
<dbReference type="Proteomes" id="UP001443914">
    <property type="component" value="Unassembled WGS sequence"/>
</dbReference>
<dbReference type="FunFam" id="1.10.10.60:FF:000118">
    <property type="entry name" value="WUSCHEL-related homeobox 11"/>
    <property type="match status" value="1"/>
</dbReference>
<organism evidence="13 14">
    <name type="scientific">Saponaria officinalis</name>
    <name type="common">Common soapwort</name>
    <name type="synonym">Lychnis saponaria</name>
    <dbReference type="NCBI Taxonomy" id="3572"/>
    <lineage>
        <taxon>Eukaryota</taxon>
        <taxon>Viridiplantae</taxon>
        <taxon>Streptophyta</taxon>
        <taxon>Embryophyta</taxon>
        <taxon>Tracheophyta</taxon>
        <taxon>Spermatophyta</taxon>
        <taxon>Magnoliopsida</taxon>
        <taxon>eudicotyledons</taxon>
        <taxon>Gunneridae</taxon>
        <taxon>Pentapetalae</taxon>
        <taxon>Caryophyllales</taxon>
        <taxon>Caryophyllaceae</taxon>
        <taxon>Caryophylleae</taxon>
        <taxon>Saponaria</taxon>
    </lineage>
</organism>
<feature type="region of interest" description="Disordered" evidence="11">
    <location>
        <begin position="133"/>
        <end position="156"/>
    </location>
</feature>
<evidence type="ECO:0000256" key="3">
    <source>
        <dbReference type="ARBA" id="ARBA00023015"/>
    </source>
</evidence>
<dbReference type="InterPro" id="IPR044557">
    <property type="entry name" value="WOX8/9-like"/>
</dbReference>
<gene>
    <name evidence="13" type="ORF">RND81_06G110300</name>
</gene>
<dbReference type="AlphaFoldDB" id="A0AAW1KAJ2"/>
<accession>A0AAW1KAJ2</accession>
<dbReference type="Gene3D" id="1.10.10.60">
    <property type="entry name" value="Homeodomain-like"/>
    <property type="match status" value="1"/>
</dbReference>
<feature type="domain" description="Homeobox" evidence="12">
    <location>
        <begin position="46"/>
        <end position="111"/>
    </location>
</feature>
<dbReference type="GO" id="GO:0050793">
    <property type="term" value="P:regulation of developmental process"/>
    <property type="evidence" value="ECO:0007669"/>
    <property type="project" value="InterPro"/>
</dbReference>
<dbReference type="PANTHER" id="PTHR47288:SF1">
    <property type="entry name" value="WUSCHEL-RELATED HOMEOBOX 9"/>
    <property type="match status" value="1"/>
</dbReference>
<evidence type="ECO:0000256" key="7">
    <source>
        <dbReference type="ARBA" id="ARBA00023242"/>
    </source>
</evidence>
<evidence type="ECO:0000256" key="10">
    <source>
        <dbReference type="RuleBase" id="RU000682"/>
    </source>
</evidence>
<name>A0AAW1KAJ2_SAPOF</name>
<comment type="subcellular location">
    <subcellularLocation>
        <location evidence="1 9 10">Nucleus</location>
    </subcellularLocation>
</comment>
<dbReference type="Pfam" id="PF00046">
    <property type="entry name" value="Homeodomain"/>
    <property type="match status" value="1"/>
</dbReference>
<reference evidence="13" key="1">
    <citation type="submission" date="2024-03" db="EMBL/GenBank/DDBJ databases">
        <title>WGS assembly of Saponaria officinalis var. Norfolk2.</title>
        <authorList>
            <person name="Jenkins J."/>
            <person name="Shu S."/>
            <person name="Grimwood J."/>
            <person name="Barry K."/>
            <person name="Goodstein D."/>
            <person name="Schmutz J."/>
            <person name="Leebens-Mack J."/>
            <person name="Osbourn A."/>
        </authorList>
    </citation>
    <scope>NUCLEOTIDE SEQUENCE [LARGE SCALE GENOMIC DNA]</scope>
    <source>
        <strain evidence="13">JIC</strain>
    </source>
</reference>
<protein>
    <recommendedName>
        <fullName evidence="12">Homeobox domain-containing protein</fullName>
    </recommendedName>
</protein>
<dbReference type="PROSITE" id="PS50071">
    <property type="entry name" value="HOMEOBOX_2"/>
    <property type="match status" value="1"/>
</dbReference>
<evidence type="ECO:0000256" key="5">
    <source>
        <dbReference type="ARBA" id="ARBA00023155"/>
    </source>
</evidence>
<keyword evidence="4 9" id="KW-0238">DNA-binding</keyword>
<keyword evidence="3" id="KW-0805">Transcription regulation</keyword>
<feature type="region of interest" description="Disordered" evidence="11">
    <location>
        <begin position="106"/>
        <end position="125"/>
    </location>
</feature>
<dbReference type="EMBL" id="JBDFQZ010000006">
    <property type="protein sequence ID" value="KAK9714659.1"/>
    <property type="molecule type" value="Genomic_DNA"/>
</dbReference>
<evidence type="ECO:0000256" key="11">
    <source>
        <dbReference type="SAM" id="MobiDB-lite"/>
    </source>
</evidence>
<evidence type="ECO:0000256" key="6">
    <source>
        <dbReference type="ARBA" id="ARBA00023163"/>
    </source>
</evidence>
<keyword evidence="14" id="KW-1185">Reference proteome</keyword>
<sequence length="447" mass="48801">MASSNRHWPSMFKSKPINHHSSLLSNSCARSSDNSPFSSGGEERSTPEPKPRWNPKPEQIRILEAIFNSGMVNPPRDEIRRIRTQLQEYGQVGDANVFYWFQNRKSRSKNKQRSLQPKTATTTVTATTTTSVITATSSSSSSSDKNSPNNNKNNINNNIVCGGEQFVNSPTSVNQCNNNNYFQQLISPNNHNHNQEFVSHEPVFFPLHQSGVSVLGNNFSQGLYFSQNHSNIDININNNNNNNMMNGGDHVHVTLPCDQTVGGFSSLLLGDMFSGRGVRGGCGGGGGELKGDEVEKLKFQQELSFLVSTQDNNNNNNNINNDNNTCTIPSSSHVVSTPISTAISSNLGQMLGETGEITGKITVFINGMAIEVPNGGFNVKEEFGEDVMLVHATTGHPVVTNEWGVTVHGLQQGASYYLVGSHLVASPLLHKLDSTNDLLASDFPYQI</sequence>
<evidence type="ECO:0000256" key="2">
    <source>
        <dbReference type="ARBA" id="ARBA00022473"/>
    </source>
</evidence>
<evidence type="ECO:0000313" key="14">
    <source>
        <dbReference type="Proteomes" id="UP001443914"/>
    </source>
</evidence>
<feature type="region of interest" description="Disordered" evidence="11">
    <location>
        <begin position="1"/>
        <end position="57"/>
    </location>
</feature>
<dbReference type="SUPFAM" id="SSF46689">
    <property type="entry name" value="Homeodomain-like"/>
    <property type="match status" value="1"/>
</dbReference>
<dbReference type="GO" id="GO:0003700">
    <property type="term" value="F:DNA-binding transcription factor activity"/>
    <property type="evidence" value="ECO:0007669"/>
    <property type="project" value="InterPro"/>
</dbReference>
<dbReference type="GO" id="GO:0003677">
    <property type="term" value="F:DNA binding"/>
    <property type="evidence" value="ECO:0007669"/>
    <property type="project" value="UniProtKB-UniRule"/>
</dbReference>
<dbReference type="InterPro" id="IPR009057">
    <property type="entry name" value="Homeodomain-like_sf"/>
</dbReference>
<dbReference type="GO" id="GO:0005634">
    <property type="term" value="C:nucleus"/>
    <property type="evidence" value="ECO:0007669"/>
    <property type="project" value="UniProtKB-SubCell"/>
</dbReference>
<keyword evidence="5 9" id="KW-0371">Homeobox</keyword>
<dbReference type="PANTHER" id="PTHR47288">
    <property type="entry name" value="WUSCHEL-RELATED HOMEOBOX 9"/>
    <property type="match status" value="1"/>
</dbReference>
<evidence type="ECO:0000256" key="4">
    <source>
        <dbReference type="ARBA" id="ARBA00023125"/>
    </source>
</evidence>
<dbReference type="SMART" id="SM00389">
    <property type="entry name" value="HOX"/>
    <property type="match status" value="1"/>
</dbReference>
<evidence type="ECO:0000256" key="1">
    <source>
        <dbReference type="ARBA" id="ARBA00004123"/>
    </source>
</evidence>